<dbReference type="PROSITE" id="PS51375">
    <property type="entry name" value="PPR"/>
    <property type="match status" value="1"/>
</dbReference>
<organism evidence="5 6">
    <name type="scientific">Tripterygium wilfordii</name>
    <name type="common">Thunder God vine</name>
    <dbReference type="NCBI Taxonomy" id="458696"/>
    <lineage>
        <taxon>Eukaryota</taxon>
        <taxon>Viridiplantae</taxon>
        <taxon>Streptophyta</taxon>
        <taxon>Embryophyta</taxon>
        <taxon>Tracheophyta</taxon>
        <taxon>Spermatophyta</taxon>
        <taxon>Magnoliopsida</taxon>
        <taxon>eudicotyledons</taxon>
        <taxon>Gunneridae</taxon>
        <taxon>Pentapetalae</taxon>
        <taxon>rosids</taxon>
        <taxon>fabids</taxon>
        <taxon>Celastrales</taxon>
        <taxon>Celastraceae</taxon>
        <taxon>Tripterygium</taxon>
    </lineage>
</organism>
<comment type="caution">
    <text evidence="5">The sequence shown here is derived from an EMBL/GenBank/DDBJ whole genome shotgun (WGS) entry which is preliminary data.</text>
</comment>
<feature type="compositionally biased region" description="Low complexity" evidence="4">
    <location>
        <begin position="28"/>
        <end position="37"/>
    </location>
</feature>
<dbReference type="InterPro" id="IPR011990">
    <property type="entry name" value="TPR-like_helical_dom_sf"/>
</dbReference>
<keyword evidence="2" id="KW-0677">Repeat</keyword>
<dbReference type="InterPro" id="IPR051240">
    <property type="entry name" value="Mito_RNA-Proc/Resp"/>
</dbReference>
<dbReference type="Pfam" id="PF13812">
    <property type="entry name" value="PPR_3"/>
    <property type="match status" value="1"/>
</dbReference>
<dbReference type="InterPro" id="IPR018486">
    <property type="entry name" value="Hemopexin_CS"/>
</dbReference>
<dbReference type="PROSITE" id="PS00024">
    <property type="entry name" value="HEMOPEXIN"/>
    <property type="match status" value="1"/>
</dbReference>
<dbReference type="Gene3D" id="1.25.40.10">
    <property type="entry name" value="Tetratricopeptide repeat domain"/>
    <property type="match status" value="2"/>
</dbReference>
<dbReference type="GO" id="GO:0003729">
    <property type="term" value="F:mRNA binding"/>
    <property type="evidence" value="ECO:0007669"/>
    <property type="project" value="TreeGrafter"/>
</dbReference>
<feature type="region of interest" description="Disordered" evidence="4">
    <location>
        <begin position="1"/>
        <end position="48"/>
    </location>
</feature>
<keyword evidence="6" id="KW-1185">Reference proteome</keyword>
<dbReference type="InterPro" id="IPR002885">
    <property type="entry name" value="PPR_rpt"/>
</dbReference>
<accession>A0A7J7CM72</accession>
<reference evidence="5 6" key="1">
    <citation type="journal article" date="2020" name="Nat. Commun.">
        <title>Genome of Tripterygium wilfordii and identification of cytochrome P450 involved in triptolide biosynthesis.</title>
        <authorList>
            <person name="Tu L."/>
            <person name="Su P."/>
            <person name="Zhang Z."/>
            <person name="Gao L."/>
            <person name="Wang J."/>
            <person name="Hu T."/>
            <person name="Zhou J."/>
            <person name="Zhang Y."/>
            <person name="Zhao Y."/>
            <person name="Liu Y."/>
            <person name="Song Y."/>
            <person name="Tong Y."/>
            <person name="Lu Y."/>
            <person name="Yang J."/>
            <person name="Xu C."/>
            <person name="Jia M."/>
            <person name="Peters R.J."/>
            <person name="Huang L."/>
            <person name="Gao W."/>
        </authorList>
    </citation>
    <scope>NUCLEOTIDE SEQUENCE [LARGE SCALE GENOMIC DNA]</scope>
    <source>
        <strain evidence="6">cv. XIE 37</strain>
        <tissue evidence="5">Leaf</tissue>
    </source>
</reference>
<dbReference type="Pfam" id="PF01535">
    <property type="entry name" value="PPR"/>
    <property type="match status" value="3"/>
</dbReference>
<gene>
    <name evidence="5" type="ORF">HS088_TW15G00639</name>
</gene>
<dbReference type="AlphaFoldDB" id="A0A7J7CM72"/>
<dbReference type="OrthoDB" id="1911504at2759"/>
<dbReference type="PANTHER" id="PTHR47933">
    <property type="entry name" value="PENTATRICOPEPTIDE REPEAT-CONTAINING PROTEIN 1, MITOCHONDRIAL"/>
    <property type="match status" value="1"/>
</dbReference>
<evidence type="ECO:0000256" key="4">
    <source>
        <dbReference type="SAM" id="MobiDB-lite"/>
    </source>
</evidence>
<dbReference type="Proteomes" id="UP000593562">
    <property type="component" value="Unassembled WGS sequence"/>
</dbReference>
<dbReference type="PANTHER" id="PTHR47933:SF14">
    <property type="entry name" value="PENTATRICOPEPTIDE REPEAT (PPR) SUPERFAMILY PROTEIN"/>
    <property type="match status" value="1"/>
</dbReference>
<evidence type="ECO:0000313" key="5">
    <source>
        <dbReference type="EMBL" id="KAF5735139.1"/>
    </source>
</evidence>
<evidence type="ECO:0000256" key="2">
    <source>
        <dbReference type="ARBA" id="ARBA00022737"/>
    </source>
</evidence>
<dbReference type="InParanoid" id="A0A7J7CM72"/>
<name>A0A7J7CM72_TRIWF</name>
<evidence type="ECO:0000313" key="6">
    <source>
        <dbReference type="Proteomes" id="UP000593562"/>
    </source>
</evidence>
<evidence type="ECO:0000256" key="1">
    <source>
        <dbReference type="ARBA" id="ARBA00007626"/>
    </source>
</evidence>
<protein>
    <submittedName>
        <fullName evidence="5">Tetratricopeptide repeat-like superfamily protein isoform 1</fullName>
    </submittedName>
</protein>
<evidence type="ECO:0000256" key="3">
    <source>
        <dbReference type="PROSITE-ProRule" id="PRU00708"/>
    </source>
</evidence>
<sequence length="415" mass="46770">MDENPSTRLQYPPRIISSMNHTRPKPPQKSSLKQQPQNFPSHLDAPDVSPSVRGLCEILIRASPHDIESTLSSSDIAPTQDLVNEVLRFSYNYPSSAVKFFRWAGLSLKHSAFSWNLIVDLLGKNGLFEPMWDAIRSMNQERVVSLATFVSVFGSYCVTSRFDEAIMSFGIMDKYGVQQDVVAGNSLLSAICHEENQTSKALEWFERIKSKIPPNDDTFAILLEGWERDGNVAKAMTTFGEMVVRIGWSPDNMSAYDAFLTTLVHGHHLVDAVKFLKLMRGFNCLPSLKFFSNALDILIKQNDSSHAILLWDIMVGSGLLPNLIMYNAMIGLLYNNNEIHDAIRLLNIVGFHGSFPDSLPYNLIFQCLIKNKKVREVGKFFIEMIKHEWPPTPSNFSAAITMLFDGDDPEMALEI</sequence>
<proteinExistence type="inferred from homology"/>
<dbReference type="EMBL" id="JAAARO010000015">
    <property type="protein sequence ID" value="KAF5735139.1"/>
    <property type="molecule type" value="Genomic_DNA"/>
</dbReference>
<feature type="repeat" description="PPR" evidence="3">
    <location>
        <begin position="357"/>
        <end position="391"/>
    </location>
</feature>
<comment type="similarity">
    <text evidence="1">Belongs to the PPR family. P subfamily.</text>
</comment>